<dbReference type="Gene3D" id="3.20.20.140">
    <property type="entry name" value="Metal-dependent hydrolases"/>
    <property type="match status" value="1"/>
</dbReference>
<accession>A0ABX0FP13</accession>
<dbReference type="InterPro" id="IPR011059">
    <property type="entry name" value="Metal-dep_hydrolase_composite"/>
</dbReference>
<dbReference type="RefSeq" id="WP_166106129.1">
    <property type="nucleotide sequence ID" value="NZ_JAADJT010000008.1"/>
</dbReference>
<proteinExistence type="predicted"/>
<evidence type="ECO:0000313" key="3">
    <source>
        <dbReference type="Proteomes" id="UP000666369"/>
    </source>
</evidence>
<dbReference type="EMBL" id="JAADJT010000008">
    <property type="protein sequence ID" value="NGZ86361.1"/>
    <property type="molecule type" value="Genomic_DNA"/>
</dbReference>
<comment type="caution">
    <text evidence="2">The sequence shown here is derived from an EMBL/GenBank/DDBJ whole genome shotgun (WGS) entry which is preliminary data.</text>
</comment>
<dbReference type="InterPro" id="IPR033932">
    <property type="entry name" value="YtcJ-like"/>
</dbReference>
<dbReference type="Pfam" id="PF07969">
    <property type="entry name" value="Amidohydro_3"/>
    <property type="match status" value="1"/>
</dbReference>
<dbReference type="PANTHER" id="PTHR22642:SF21">
    <property type="entry name" value="PERIPLASMIC PROTEIN"/>
    <property type="match status" value="1"/>
</dbReference>
<evidence type="ECO:0000259" key="1">
    <source>
        <dbReference type="Pfam" id="PF07969"/>
    </source>
</evidence>
<protein>
    <submittedName>
        <fullName evidence="2">Amidohydrolase</fullName>
    </submittedName>
</protein>
<dbReference type="SUPFAM" id="SSF51338">
    <property type="entry name" value="Composite domain of metallo-dependent hydrolases"/>
    <property type="match status" value="1"/>
</dbReference>
<gene>
    <name evidence="2" type="ORF">GW587_19130</name>
</gene>
<dbReference type="Gene3D" id="3.10.310.70">
    <property type="match status" value="1"/>
</dbReference>
<organism evidence="2 3">
    <name type="scientific">Duganella aceris</name>
    <dbReference type="NCBI Taxonomy" id="2703883"/>
    <lineage>
        <taxon>Bacteria</taxon>
        <taxon>Pseudomonadati</taxon>
        <taxon>Pseudomonadota</taxon>
        <taxon>Betaproteobacteria</taxon>
        <taxon>Burkholderiales</taxon>
        <taxon>Oxalobacteraceae</taxon>
        <taxon>Telluria group</taxon>
        <taxon>Duganella</taxon>
    </lineage>
</organism>
<dbReference type="Gene3D" id="2.30.40.10">
    <property type="entry name" value="Urease, subunit C, domain 1"/>
    <property type="match status" value="1"/>
</dbReference>
<dbReference type="SUPFAM" id="SSF51556">
    <property type="entry name" value="Metallo-dependent hydrolases"/>
    <property type="match status" value="1"/>
</dbReference>
<dbReference type="InterPro" id="IPR032466">
    <property type="entry name" value="Metal_Hydrolase"/>
</dbReference>
<dbReference type="PANTHER" id="PTHR22642">
    <property type="entry name" value="IMIDAZOLONEPROPIONASE"/>
    <property type="match status" value="1"/>
</dbReference>
<dbReference type="CDD" id="cd01300">
    <property type="entry name" value="YtcJ_like"/>
    <property type="match status" value="1"/>
</dbReference>
<reference evidence="3" key="1">
    <citation type="submission" date="2023-07" db="EMBL/GenBank/DDBJ databases">
        <title>Duganella aceri sp. nov., isolated from tree sap.</title>
        <authorList>
            <person name="Kim I.S."/>
        </authorList>
    </citation>
    <scope>NUCLEOTIDE SEQUENCE [LARGE SCALE GENOMIC DNA]</scope>
    <source>
        <strain evidence="3">SAP-35</strain>
    </source>
</reference>
<keyword evidence="3" id="KW-1185">Reference proteome</keyword>
<dbReference type="Proteomes" id="UP000666369">
    <property type="component" value="Unassembled WGS sequence"/>
</dbReference>
<sequence>MSQIPDLILHRGLFTTLDRANPHAEAVAIKDGRFTHVGRANEIMALAGPATQVVDLHGKRVLPGLIDNHCHIIRGGLNFNLELRWDGVRSLADAMAMLKAQVAITPAPQWVRVVGGFTEHQFAEKRLPTIAELNAVAPDTPVFILHLYDRALLNGAALRAVGYTKDTPEPHGGEILRDGAGNPTGLLLAKPNAAILYQTLAKGPKLPLEYQVNSTRHFMRELNRLGVTGAIDAGGGFQNYPEDYQVIQQLSDANQLTIRLAYNLFTQKPQQEKEDFLNWTQSVKYQQGDDYFRHNGAGEMLTFSAADFEDFRQPRPDMPDTMEDDLEGVIRVLAQNRWPWRMHATYDETISRALDVFERVNQEIPLEGLNWFFDHAETISPASIDRIAALGGGVAVQHRMAYQGEYFVERYGHGAAEATPPIKKILEAGVKVSAGTDATRVASYNPWVSLAWMITGKTVGGMQLYPRANCLDRETALRMWTENTTWFSNEVGKKGRIEVGQLADLIVPDKDFYACAESEISDMSSHLTIVGGKIVYAAGQFAGFDQAPPPAMPDWSPVRRFGGYAGWGEQIGNNRAALKELEQRKQQQAALRQQQAACGCANSCGVHGHQHATAWTSKLPIADLKSFWGALGCACWAV</sequence>
<evidence type="ECO:0000313" key="2">
    <source>
        <dbReference type="EMBL" id="NGZ86361.1"/>
    </source>
</evidence>
<feature type="domain" description="Amidohydrolase 3" evidence="1">
    <location>
        <begin position="52"/>
        <end position="536"/>
    </location>
</feature>
<dbReference type="InterPro" id="IPR013108">
    <property type="entry name" value="Amidohydro_3"/>
</dbReference>
<name>A0ABX0FP13_9BURK</name>